<protein>
    <recommendedName>
        <fullName evidence="3">Restriction endonuclease</fullName>
    </recommendedName>
</protein>
<dbReference type="Proteomes" id="UP000515472">
    <property type="component" value="Chromosome"/>
</dbReference>
<accession>A0A6S6M463</accession>
<organism evidence="1 2">
    <name type="scientific">Citrifermentans bremense</name>
    <dbReference type="NCBI Taxonomy" id="60035"/>
    <lineage>
        <taxon>Bacteria</taxon>
        <taxon>Pseudomonadati</taxon>
        <taxon>Thermodesulfobacteriota</taxon>
        <taxon>Desulfuromonadia</taxon>
        <taxon>Geobacterales</taxon>
        <taxon>Geobacteraceae</taxon>
        <taxon>Citrifermentans</taxon>
    </lineage>
</organism>
<evidence type="ECO:0000313" key="1">
    <source>
        <dbReference type="EMBL" id="BCG46461.1"/>
    </source>
</evidence>
<dbReference type="KEGG" id="gbn:GEOBRER4_12110"/>
<reference evidence="1 2" key="1">
    <citation type="submission" date="2020-06" db="EMBL/GenBank/DDBJ databases">
        <title>Interaction of electrochemicaly active bacteria, Geobacter bremensis R4 on different carbon anode.</title>
        <authorList>
            <person name="Meng L."/>
            <person name="Yoshida N."/>
        </authorList>
    </citation>
    <scope>NUCLEOTIDE SEQUENCE [LARGE SCALE GENOMIC DNA]</scope>
    <source>
        <strain evidence="1 2">R4</strain>
    </source>
</reference>
<dbReference type="RefSeq" id="WP_185244663.1">
    <property type="nucleotide sequence ID" value="NZ_AP023213.1"/>
</dbReference>
<dbReference type="EMBL" id="AP023213">
    <property type="protein sequence ID" value="BCG46461.1"/>
    <property type="molecule type" value="Genomic_DNA"/>
</dbReference>
<dbReference type="AlphaFoldDB" id="A0A6S6M463"/>
<evidence type="ECO:0008006" key="3">
    <source>
        <dbReference type="Google" id="ProtNLM"/>
    </source>
</evidence>
<proteinExistence type="predicted"/>
<gene>
    <name evidence="1" type="ORF">GEOBRER4_12110</name>
</gene>
<sequence>MDISEVRSPQLFTMYCEILHLLKERGLIRSTNNPVADYAERLVSTALSLSLAPKSTTGYDAVDTEGRKYEIKGRRVTHLNKSRQLSAIRGLSHCHFDFLAGVLFREDFTVLKACLIPHSSVHQFGKFREHVNATIVHLRDSVWDDPEVVDITEAVKAAQAECTSQ</sequence>
<name>A0A6S6M463_9BACT</name>
<keyword evidence="2" id="KW-1185">Reference proteome</keyword>
<evidence type="ECO:0000313" key="2">
    <source>
        <dbReference type="Proteomes" id="UP000515472"/>
    </source>
</evidence>